<dbReference type="EMBL" id="PKMF04000220">
    <property type="protein sequence ID" value="KAK7842513.1"/>
    <property type="molecule type" value="Genomic_DNA"/>
</dbReference>
<evidence type="ECO:0000313" key="1">
    <source>
        <dbReference type="EMBL" id="KAK7842513.1"/>
    </source>
</evidence>
<protein>
    <submittedName>
        <fullName evidence="1">Uncharacterized protein</fullName>
    </submittedName>
</protein>
<keyword evidence="2" id="KW-1185">Reference proteome</keyword>
<evidence type="ECO:0000313" key="2">
    <source>
        <dbReference type="Proteomes" id="UP000237347"/>
    </source>
</evidence>
<comment type="caution">
    <text evidence="1">The sequence shown here is derived from an EMBL/GenBank/DDBJ whole genome shotgun (WGS) entry which is preliminary data.</text>
</comment>
<gene>
    <name evidence="1" type="ORF">CFP56_013731</name>
</gene>
<name>A0AAW0KV15_QUESU</name>
<organism evidence="1 2">
    <name type="scientific">Quercus suber</name>
    <name type="common">Cork oak</name>
    <dbReference type="NCBI Taxonomy" id="58331"/>
    <lineage>
        <taxon>Eukaryota</taxon>
        <taxon>Viridiplantae</taxon>
        <taxon>Streptophyta</taxon>
        <taxon>Embryophyta</taxon>
        <taxon>Tracheophyta</taxon>
        <taxon>Spermatophyta</taxon>
        <taxon>Magnoliopsida</taxon>
        <taxon>eudicotyledons</taxon>
        <taxon>Gunneridae</taxon>
        <taxon>Pentapetalae</taxon>
        <taxon>rosids</taxon>
        <taxon>fabids</taxon>
        <taxon>Fagales</taxon>
        <taxon>Fagaceae</taxon>
        <taxon>Quercus</taxon>
    </lineage>
</organism>
<proteinExistence type="predicted"/>
<sequence>MLKLVSWSFLRQESSLNAPAQGFNLSSSLALLSTYRKTLFIFSCFLLEKNPFSIYRKTCHCPFLDRFVHAFTMIL</sequence>
<dbReference type="Proteomes" id="UP000237347">
    <property type="component" value="Unassembled WGS sequence"/>
</dbReference>
<accession>A0AAW0KV15</accession>
<reference evidence="1 2" key="1">
    <citation type="journal article" date="2018" name="Sci. Data">
        <title>The draft genome sequence of cork oak.</title>
        <authorList>
            <person name="Ramos A.M."/>
            <person name="Usie A."/>
            <person name="Barbosa P."/>
            <person name="Barros P.M."/>
            <person name="Capote T."/>
            <person name="Chaves I."/>
            <person name="Simoes F."/>
            <person name="Abreu I."/>
            <person name="Carrasquinho I."/>
            <person name="Faro C."/>
            <person name="Guimaraes J.B."/>
            <person name="Mendonca D."/>
            <person name="Nobrega F."/>
            <person name="Rodrigues L."/>
            <person name="Saibo N.J.M."/>
            <person name="Varela M.C."/>
            <person name="Egas C."/>
            <person name="Matos J."/>
            <person name="Miguel C.M."/>
            <person name="Oliveira M.M."/>
            <person name="Ricardo C.P."/>
            <person name="Goncalves S."/>
        </authorList>
    </citation>
    <scope>NUCLEOTIDE SEQUENCE [LARGE SCALE GENOMIC DNA]</scope>
    <source>
        <strain evidence="2">cv. HL8</strain>
    </source>
</reference>
<dbReference type="AlphaFoldDB" id="A0AAW0KV15"/>